<dbReference type="AlphaFoldDB" id="A0A5B7JEL8"/>
<protein>
    <submittedName>
        <fullName evidence="1">Uncharacterized protein</fullName>
    </submittedName>
</protein>
<dbReference type="Proteomes" id="UP000324222">
    <property type="component" value="Unassembled WGS sequence"/>
</dbReference>
<gene>
    <name evidence="1" type="ORF">E2C01_088484</name>
</gene>
<accession>A0A5B7JEL8</accession>
<dbReference type="EMBL" id="VSRR010094604">
    <property type="protein sequence ID" value="MPC93359.1"/>
    <property type="molecule type" value="Genomic_DNA"/>
</dbReference>
<name>A0A5B7JEL8_PORTR</name>
<sequence length="92" mass="9895">MSRPGWCEGYTTRQTGAALTHNVCVSCSSHQEAFYGVRGTSGASSWLEVEKQHRRMEGRSGRVAGREAGSRRLELAAVPLGQSTRSVATRAG</sequence>
<evidence type="ECO:0000313" key="1">
    <source>
        <dbReference type="EMBL" id="MPC93359.1"/>
    </source>
</evidence>
<proteinExistence type="predicted"/>
<organism evidence="1 2">
    <name type="scientific">Portunus trituberculatus</name>
    <name type="common">Swimming crab</name>
    <name type="synonym">Neptunus trituberculatus</name>
    <dbReference type="NCBI Taxonomy" id="210409"/>
    <lineage>
        <taxon>Eukaryota</taxon>
        <taxon>Metazoa</taxon>
        <taxon>Ecdysozoa</taxon>
        <taxon>Arthropoda</taxon>
        <taxon>Crustacea</taxon>
        <taxon>Multicrustacea</taxon>
        <taxon>Malacostraca</taxon>
        <taxon>Eumalacostraca</taxon>
        <taxon>Eucarida</taxon>
        <taxon>Decapoda</taxon>
        <taxon>Pleocyemata</taxon>
        <taxon>Brachyura</taxon>
        <taxon>Eubrachyura</taxon>
        <taxon>Portunoidea</taxon>
        <taxon>Portunidae</taxon>
        <taxon>Portuninae</taxon>
        <taxon>Portunus</taxon>
    </lineage>
</organism>
<comment type="caution">
    <text evidence="1">The sequence shown here is derived from an EMBL/GenBank/DDBJ whole genome shotgun (WGS) entry which is preliminary data.</text>
</comment>
<reference evidence="1 2" key="1">
    <citation type="submission" date="2019-05" db="EMBL/GenBank/DDBJ databases">
        <title>Another draft genome of Portunus trituberculatus and its Hox gene families provides insights of decapod evolution.</title>
        <authorList>
            <person name="Jeong J.-H."/>
            <person name="Song I."/>
            <person name="Kim S."/>
            <person name="Choi T."/>
            <person name="Kim D."/>
            <person name="Ryu S."/>
            <person name="Kim W."/>
        </authorList>
    </citation>
    <scope>NUCLEOTIDE SEQUENCE [LARGE SCALE GENOMIC DNA]</scope>
    <source>
        <tissue evidence="1">Muscle</tissue>
    </source>
</reference>
<keyword evidence="2" id="KW-1185">Reference proteome</keyword>
<evidence type="ECO:0000313" key="2">
    <source>
        <dbReference type="Proteomes" id="UP000324222"/>
    </source>
</evidence>